<reference evidence="9 10" key="1">
    <citation type="submission" date="2024-03" db="EMBL/GenBank/DDBJ databases">
        <title>Draft genome sequence of Pseudonocardia tropica JCM 19149.</title>
        <authorList>
            <person name="Butdee W."/>
            <person name="Duangmal K."/>
        </authorList>
    </citation>
    <scope>NUCLEOTIDE SEQUENCE [LARGE SCALE GENOMIC DNA]</scope>
    <source>
        <strain evidence="9 10">JCM 19149</strain>
    </source>
</reference>
<feature type="transmembrane region" description="Helical" evidence="7">
    <location>
        <begin position="134"/>
        <end position="160"/>
    </location>
</feature>
<organism evidence="9 10">
    <name type="scientific">Pseudonocardia tropica</name>
    <dbReference type="NCBI Taxonomy" id="681289"/>
    <lineage>
        <taxon>Bacteria</taxon>
        <taxon>Bacillati</taxon>
        <taxon>Actinomycetota</taxon>
        <taxon>Actinomycetes</taxon>
        <taxon>Pseudonocardiales</taxon>
        <taxon>Pseudonocardiaceae</taxon>
        <taxon>Pseudonocardia</taxon>
    </lineage>
</organism>
<feature type="transmembrane region" description="Helical" evidence="7">
    <location>
        <begin position="30"/>
        <end position="48"/>
    </location>
</feature>
<name>A0ABV1JQ49_9PSEU</name>
<evidence type="ECO:0000256" key="8">
    <source>
        <dbReference type="SAM" id="MobiDB-lite"/>
    </source>
</evidence>
<dbReference type="Proteomes" id="UP001464923">
    <property type="component" value="Unassembled WGS sequence"/>
</dbReference>
<keyword evidence="3 7" id="KW-0653">Protein transport</keyword>
<dbReference type="HAMAP" id="MF_00902">
    <property type="entry name" value="TatC"/>
    <property type="match status" value="1"/>
</dbReference>
<evidence type="ECO:0000256" key="5">
    <source>
        <dbReference type="ARBA" id="ARBA00023010"/>
    </source>
</evidence>
<evidence type="ECO:0000313" key="10">
    <source>
        <dbReference type="Proteomes" id="UP001464923"/>
    </source>
</evidence>
<comment type="subunit">
    <text evidence="7">The Tat system comprises two distinct complexes: a TatABC complex, containing multiple copies of TatA, TatB and TatC subunits, and a separate TatA complex, containing only TatA subunits. Substrates initially bind to the TatABC complex, which probably triggers association of the separate TatA complex to form the active translocon.</text>
</comment>
<keyword evidence="7" id="KW-1003">Cell membrane</keyword>
<dbReference type="PRINTS" id="PR01840">
    <property type="entry name" value="TATCFAMILY"/>
</dbReference>
<comment type="similarity">
    <text evidence="7">Belongs to the TatC family.</text>
</comment>
<dbReference type="PANTHER" id="PTHR30371">
    <property type="entry name" value="SEC-INDEPENDENT PROTEIN TRANSLOCASE PROTEIN TATC"/>
    <property type="match status" value="1"/>
</dbReference>
<feature type="transmembrane region" description="Helical" evidence="7">
    <location>
        <begin position="219"/>
        <end position="236"/>
    </location>
</feature>
<evidence type="ECO:0000256" key="7">
    <source>
        <dbReference type="HAMAP-Rule" id="MF_00902"/>
    </source>
</evidence>
<comment type="function">
    <text evidence="7">Part of the twin-arginine translocation (Tat) system that transports large folded proteins containing a characteristic twin-arginine motif in their signal peptide across membranes. Together with TatB, TatC is part of a receptor directly interacting with Tat signal peptides.</text>
</comment>
<evidence type="ECO:0000256" key="6">
    <source>
        <dbReference type="ARBA" id="ARBA00023136"/>
    </source>
</evidence>
<keyword evidence="7" id="KW-0813">Transport</keyword>
<keyword evidence="5 7" id="KW-0811">Translocation</keyword>
<evidence type="ECO:0000313" key="9">
    <source>
        <dbReference type="EMBL" id="MEQ3538065.1"/>
    </source>
</evidence>
<dbReference type="Pfam" id="PF00902">
    <property type="entry name" value="TatC"/>
    <property type="match status" value="1"/>
</dbReference>
<accession>A0ABV1JQ49</accession>
<dbReference type="NCBIfam" id="TIGR00945">
    <property type="entry name" value="tatC"/>
    <property type="match status" value="1"/>
</dbReference>
<keyword evidence="4 7" id="KW-1133">Transmembrane helix</keyword>
<dbReference type="PANTHER" id="PTHR30371:SF0">
    <property type="entry name" value="SEC-INDEPENDENT PROTEIN TRANSLOCASE PROTEIN TATC, CHLOROPLASTIC-RELATED"/>
    <property type="match status" value="1"/>
</dbReference>
<dbReference type="EMBL" id="JBEDNP010000002">
    <property type="protein sequence ID" value="MEQ3538065.1"/>
    <property type="molecule type" value="Genomic_DNA"/>
</dbReference>
<feature type="transmembrane region" description="Helical" evidence="7">
    <location>
        <begin position="180"/>
        <end position="207"/>
    </location>
</feature>
<evidence type="ECO:0000256" key="3">
    <source>
        <dbReference type="ARBA" id="ARBA00022927"/>
    </source>
</evidence>
<feature type="transmembrane region" description="Helical" evidence="7">
    <location>
        <begin position="101"/>
        <end position="122"/>
    </location>
</feature>
<keyword evidence="6 7" id="KW-0472">Membrane</keyword>
<comment type="subcellular location">
    <subcellularLocation>
        <location evidence="7">Cell membrane</location>
        <topology evidence="7">Multi-pass membrane protein</topology>
    </subcellularLocation>
    <subcellularLocation>
        <location evidence="1">Membrane</location>
        <topology evidence="1">Multi-pass membrane protein</topology>
    </subcellularLocation>
</comment>
<comment type="caution">
    <text evidence="9">The sequence shown here is derived from an EMBL/GenBank/DDBJ whole genome shotgun (WGS) entry which is preliminary data.</text>
</comment>
<feature type="compositionally biased region" description="Gly residues" evidence="8">
    <location>
        <begin position="324"/>
        <end position="338"/>
    </location>
</feature>
<sequence length="352" mass="37704">MKAPFRRKRRLNPDGTMTLIEHLYELRNRLGISLAAIVVTTVFGYIWFEVSFFGLPSLGELLKEPYCSLPPSARASLTADPNACTLLGTTPFDQFMLRLKVGATAGVILACPIWLYQLWGFITPGLLTKERRYALGFVSVAAVLFVTGAVLAYLIIPQALGFLLTIGSEIQTTALTGTSYFSLVVNLIVIFGVSFLIPLLVVALNAAGVVSYDVLRRSRRGLIFGLFCFAAIATPGQDPISMLALAFALTLLFEGAIQVCRITDRRRARRRAAEGWDSLDPDEPSPLDTTPSPIEGPSRIEPSRIEPPAPVSTTRAPVVAPDGGTAGAGNGRTGGAGTNGTVPGPPRLDDIT</sequence>
<evidence type="ECO:0000256" key="1">
    <source>
        <dbReference type="ARBA" id="ARBA00004141"/>
    </source>
</evidence>
<dbReference type="InterPro" id="IPR002033">
    <property type="entry name" value="TatC"/>
</dbReference>
<feature type="transmembrane region" description="Helical" evidence="7">
    <location>
        <begin position="242"/>
        <end position="262"/>
    </location>
</feature>
<protein>
    <recommendedName>
        <fullName evidence="7">Sec-independent protein translocase protein TatC</fullName>
    </recommendedName>
</protein>
<gene>
    <name evidence="7 9" type="primary">tatC</name>
    <name evidence="9" type="ORF">WHI96_04480</name>
</gene>
<proteinExistence type="inferred from homology"/>
<feature type="region of interest" description="Disordered" evidence="8">
    <location>
        <begin position="272"/>
        <end position="352"/>
    </location>
</feature>
<keyword evidence="2 7" id="KW-0812">Transmembrane</keyword>
<evidence type="ECO:0000256" key="2">
    <source>
        <dbReference type="ARBA" id="ARBA00022692"/>
    </source>
</evidence>
<keyword evidence="10" id="KW-1185">Reference proteome</keyword>
<evidence type="ECO:0000256" key="4">
    <source>
        <dbReference type="ARBA" id="ARBA00022989"/>
    </source>
</evidence>